<dbReference type="Proteomes" id="UP000245293">
    <property type="component" value="Unassembled WGS sequence"/>
</dbReference>
<name>A0A2V1P216_9RHOB</name>
<evidence type="ECO:0000259" key="2">
    <source>
        <dbReference type="Pfam" id="PF00188"/>
    </source>
</evidence>
<dbReference type="OrthoDB" id="9811255at2"/>
<dbReference type="InterPro" id="IPR035940">
    <property type="entry name" value="CAP_sf"/>
</dbReference>
<evidence type="ECO:0000313" key="3">
    <source>
        <dbReference type="EMBL" id="PWG15884.1"/>
    </source>
</evidence>
<dbReference type="PANTHER" id="PTHR31157:SF1">
    <property type="entry name" value="SCP DOMAIN-CONTAINING PROTEIN"/>
    <property type="match status" value="1"/>
</dbReference>
<dbReference type="InterPro" id="IPR014044">
    <property type="entry name" value="CAP_dom"/>
</dbReference>
<feature type="signal peptide" evidence="1">
    <location>
        <begin position="1"/>
        <end position="22"/>
    </location>
</feature>
<evidence type="ECO:0000256" key="1">
    <source>
        <dbReference type="SAM" id="SignalP"/>
    </source>
</evidence>
<comment type="caution">
    <text evidence="3">The sequence shown here is derived from an EMBL/GenBank/DDBJ whole genome shotgun (WGS) entry which is preliminary data.</text>
</comment>
<keyword evidence="4" id="KW-1185">Reference proteome</keyword>
<protein>
    <submittedName>
        <fullName evidence="3">CAP domain-containing protein</fullName>
    </submittedName>
</protein>
<sequence>MTSLKIMALAAGLALSAGSAEASCSVPDNANEFATQIAQGLNATRRANGLNTLDFNRRLSRAAMRHACDMQQNAFFDHRGSDGSGAHQRVKSVGYRTCLTAENLAYGYPQPQTVVSGWMQSPGHRTNMLVPQAREFGVAIVDGTNSGPIAVLVVAMPCGA</sequence>
<dbReference type="Gene3D" id="3.40.33.10">
    <property type="entry name" value="CAP"/>
    <property type="match status" value="1"/>
</dbReference>
<dbReference type="PANTHER" id="PTHR31157">
    <property type="entry name" value="SCP DOMAIN-CONTAINING PROTEIN"/>
    <property type="match status" value="1"/>
</dbReference>
<evidence type="ECO:0000313" key="4">
    <source>
        <dbReference type="Proteomes" id="UP000245293"/>
    </source>
</evidence>
<organism evidence="3 4">
    <name type="scientific">Salibaculum griseiflavum</name>
    <dbReference type="NCBI Taxonomy" id="1914409"/>
    <lineage>
        <taxon>Bacteria</taxon>
        <taxon>Pseudomonadati</taxon>
        <taxon>Pseudomonadota</taxon>
        <taxon>Alphaproteobacteria</taxon>
        <taxon>Rhodobacterales</taxon>
        <taxon>Roseobacteraceae</taxon>
        <taxon>Salibaculum</taxon>
    </lineage>
</organism>
<dbReference type="AlphaFoldDB" id="A0A2V1P216"/>
<dbReference type="CDD" id="cd05379">
    <property type="entry name" value="CAP_bacterial"/>
    <property type="match status" value="1"/>
</dbReference>
<dbReference type="SUPFAM" id="SSF55797">
    <property type="entry name" value="PR-1-like"/>
    <property type="match status" value="1"/>
</dbReference>
<keyword evidence="1" id="KW-0732">Signal</keyword>
<feature type="chain" id="PRO_5016063676" evidence="1">
    <location>
        <begin position="23"/>
        <end position="160"/>
    </location>
</feature>
<dbReference type="RefSeq" id="WP_109389776.1">
    <property type="nucleotide sequence ID" value="NZ_QETF01000021.1"/>
</dbReference>
<dbReference type="EMBL" id="QETF01000021">
    <property type="protein sequence ID" value="PWG15884.1"/>
    <property type="molecule type" value="Genomic_DNA"/>
</dbReference>
<dbReference type="Pfam" id="PF00188">
    <property type="entry name" value="CAP"/>
    <property type="match status" value="1"/>
</dbReference>
<accession>A0A2V1P216</accession>
<gene>
    <name evidence="3" type="ORF">DFK10_14630</name>
</gene>
<feature type="domain" description="SCP" evidence="2">
    <location>
        <begin position="41"/>
        <end position="147"/>
    </location>
</feature>
<reference evidence="4" key="1">
    <citation type="submission" date="2018-05" db="EMBL/GenBank/DDBJ databases">
        <authorList>
            <person name="Du Z."/>
            <person name="Wang X."/>
        </authorList>
    </citation>
    <scope>NUCLEOTIDE SEQUENCE [LARGE SCALE GENOMIC DNA]</scope>
    <source>
        <strain evidence="4">WDS4C29</strain>
    </source>
</reference>
<proteinExistence type="predicted"/>